<dbReference type="SUPFAM" id="SSF51126">
    <property type="entry name" value="Pectin lyase-like"/>
    <property type="match status" value="1"/>
</dbReference>
<protein>
    <recommendedName>
        <fullName evidence="1">Rhamnogalacturonase A/B/Epimerase-like pectate lyase domain-containing protein</fullName>
    </recommendedName>
</protein>
<proteinExistence type="predicted"/>
<reference evidence="2 3" key="1">
    <citation type="submission" date="2018-01" db="EMBL/GenBank/DDBJ databases">
        <title>Genome Sequencing and Assembly of Anaerobacter polyendosporus strain CT4.</title>
        <authorList>
            <person name="Tachaapaikoon C."/>
            <person name="Sutheeworapong S."/>
            <person name="Jenjaroenpun P."/>
            <person name="Wongsurawat T."/>
            <person name="Nookeaw I."/>
            <person name="Cheawchanlertfa P."/>
            <person name="Kosugi A."/>
            <person name="Cheevadhanarak S."/>
            <person name="Ratanakhanokchai K."/>
        </authorList>
    </citation>
    <scope>NUCLEOTIDE SEQUENCE [LARGE SCALE GENOMIC DNA]</scope>
    <source>
        <strain evidence="2 3">CT4</strain>
    </source>
</reference>
<dbReference type="InterPro" id="IPR011050">
    <property type="entry name" value="Pectin_lyase_fold/virulence"/>
</dbReference>
<evidence type="ECO:0000313" key="3">
    <source>
        <dbReference type="Proteomes" id="UP000286268"/>
    </source>
</evidence>
<organism evidence="2 3">
    <name type="scientific">Clostridium manihotivorum</name>
    <dbReference type="NCBI Taxonomy" id="2320868"/>
    <lineage>
        <taxon>Bacteria</taxon>
        <taxon>Bacillati</taxon>
        <taxon>Bacillota</taxon>
        <taxon>Clostridia</taxon>
        <taxon>Eubacteriales</taxon>
        <taxon>Clostridiaceae</taxon>
        <taxon>Clostridium</taxon>
    </lineage>
</organism>
<dbReference type="EMBL" id="CP025746">
    <property type="protein sequence ID" value="QAA34726.1"/>
    <property type="molecule type" value="Genomic_DNA"/>
</dbReference>
<sequence length="591" mass="65866">MIKILKSIINRISSRPQKYNLNSANNTIQTNTMIFDIRDFGAKCDGVTDDTIAIQNTINYVESIGGGFIKFPYGKTIKVSMAGSRAIQTWHSGPYNRRYSILVGSNIEIDFNYCIISCQLDMSTGYAIPVNIIGNKLASNTDIGNKNIILRNGVFDQNVTYLNFDPSHVGNYDVIAMEFNNTENLVLDNITVQNVFGYGVYICNSRNFKLNGKTKINNVIGNSLRIGWGDNTRYGYVEDVEIHNNSNIYQSYVPGNTIYVIAENIRFHRIYQTLDPKYIPSNFDINSINNYNIGSVTLANGCNNITIDECYSYYLAFKIQDYSGTAKGSPDNINIGKMYFSHTFFYQQAKKCYINQLILDNGSYADSNNGECCYINQLIINKSGNYYIKGNYSKELYINEIISNDSPSVLSTAPNVNIYIQMLYTTRNDSSLIANTVNNYLIDLGSGYKARIERVVYFIGSNDSIRKNYIKLPVGGSIGSVTGIMVSSDGATTSKVVDNFSITLTAGVQSIINLSNNSLGNNDSSVYKNGNNMHRVFDLVPMNSLARSVTISKVTEVQYGEKIMISHSAASGGEVFFIKVLSYEQLPSVGW</sequence>
<dbReference type="InterPro" id="IPR012334">
    <property type="entry name" value="Pectin_lyas_fold"/>
</dbReference>
<accession>A0A3R5U8H2</accession>
<dbReference type="KEGG" id="cmah:C1I91_25540"/>
<dbReference type="InterPro" id="IPR024535">
    <property type="entry name" value="RHGA/B-epi-like_pectate_lyase"/>
</dbReference>
<dbReference type="Gene3D" id="2.160.20.10">
    <property type="entry name" value="Single-stranded right-handed beta-helix, Pectin lyase-like"/>
    <property type="match status" value="1"/>
</dbReference>
<keyword evidence="3" id="KW-1185">Reference proteome</keyword>
<evidence type="ECO:0000313" key="2">
    <source>
        <dbReference type="EMBL" id="QAA34726.1"/>
    </source>
</evidence>
<gene>
    <name evidence="2" type="ORF">C1I91_25540</name>
</gene>
<name>A0A3R5U8H2_9CLOT</name>
<evidence type="ECO:0000259" key="1">
    <source>
        <dbReference type="Pfam" id="PF12708"/>
    </source>
</evidence>
<feature type="domain" description="Rhamnogalacturonase A/B/Epimerase-like pectate lyase" evidence="1">
    <location>
        <begin position="35"/>
        <end position="75"/>
    </location>
</feature>
<dbReference type="AlphaFoldDB" id="A0A3R5U8H2"/>
<dbReference type="Proteomes" id="UP000286268">
    <property type="component" value="Chromosome"/>
</dbReference>
<dbReference type="Pfam" id="PF12708">
    <property type="entry name" value="Pect-lyase_RHGA_epim"/>
    <property type="match status" value="1"/>
</dbReference>